<evidence type="ECO:0000313" key="1">
    <source>
        <dbReference type="EMBL" id="OWZ05896.1"/>
    </source>
</evidence>
<sequence>RGVTGKSAFGNVRWCIFTRRQKYVLTQVAQGRNKRLREGKEPFSFSMYRAVAKAMLLSTKKRNAFGHAFLLVCWNLMCRATSVESIQPDHLSWCEDSVTITFAHMKNDQDGSRPRTYTPTQCLQKSVLSQLWEFTSPFWF</sequence>
<feature type="non-terminal residue" evidence="1">
    <location>
        <position position="1"/>
    </location>
</feature>
<dbReference type="Proteomes" id="UP000198211">
    <property type="component" value="Unassembled WGS sequence"/>
</dbReference>
<reference evidence="2" key="1">
    <citation type="submission" date="2017-03" db="EMBL/GenBank/DDBJ databases">
        <title>Phytopthora megakarya and P. palmivora, two closely related causual agents of cacao black pod achieved similar genome size and gene model numbers by different mechanisms.</title>
        <authorList>
            <person name="Ali S."/>
            <person name="Shao J."/>
            <person name="Larry D.J."/>
            <person name="Kronmiller B."/>
            <person name="Shen D."/>
            <person name="Strem M.D."/>
            <person name="Melnick R.L."/>
            <person name="Guiltinan M.J."/>
            <person name="Tyler B.M."/>
            <person name="Meinhardt L.W."/>
            <person name="Bailey B.A."/>
        </authorList>
    </citation>
    <scope>NUCLEOTIDE SEQUENCE [LARGE SCALE GENOMIC DNA]</scope>
    <source>
        <strain evidence="2">zdho120</strain>
    </source>
</reference>
<name>A0A225VK18_9STRA</name>
<accession>A0A225VK18</accession>
<gene>
    <name evidence="1" type="ORF">PHMEG_00021928</name>
</gene>
<dbReference type="AlphaFoldDB" id="A0A225VK18"/>
<keyword evidence="2" id="KW-1185">Reference proteome</keyword>
<protein>
    <submittedName>
        <fullName evidence="1">Uncharacterized protein</fullName>
    </submittedName>
</protein>
<dbReference type="EMBL" id="NBNE01004207">
    <property type="protein sequence ID" value="OWZ05896.1"/>
    <property type="molecule type" value="Genomic_DNA"/>
</dbReference>
<comment type="caution">
    <text evidence="1">The sequence shown here is derived from an EMBL/GenBank/DDBJ whole genome shotgun (WGS) entry which is preliminary data.</text>
</comment>
<evidence type="ECO:0000313" key="2">
    <source>
        <dbReference type="Proteomes" id="UP000198211"/>
    </source>
</evidence>
<dbReference type="OrthoDB" id="119991at2759"/>
<organism evidence="1 2">
    <name type="scientific">Phytophthora megakarya</name>
    <dbReference type="NCBI Taxonomy" id="4795"/>
    <lineage>
        <taxon>Eukaryota</taxon>
        <taxon>Sar</taxon>
        <taxon>Stramenopiles</taxon>
        <taxon>Oomycota</taxon>
        <taxon>Peronosporomycetes</taxon>
        <taxon>Peronosporales</taxon>
        <taxon>Peronosporaceae</taxon>
        <taxon>Phytophthora</taxon>
    </lineage>
</organism>
<proteinExistence type="predicted"/>